<feature type="compositionally biased region" description="Basic and acidic residues" evidence="3">
    <location>
        <begin position="361"/>
        <end position="374"/>
    </location>
</feature>
<feature type="compositionally biased region" description="Gly residues" evidence="3">
    <location>
        <begin position="444"/>
        <end position="458"/>
    </location>
</feature>
<dbReference type="InterPro" id="IPR036034">
    <property type="entry name" value="PDZ_sf"/>
</dbReference>
<dbReference type="AlphaFoldDB" id="A0A6P3IGS4"/>
<feature type="compositionally biased region" description="Basic and acidic residues" evidence="3">
    <location>
        <begin position="633"/>
        <end position="669"/>
    </location>
</feature>
<dbReference type="KEGG" id="bbis:104999745"/>
<comment type="subcellular location">
    <subcellularLocation>
        <location evidence="1">Nucleus</location>
    </subcellularLocation>
</comment>
<evidence type="ECO:0000313" key="6">
    <source>
        <dbReference type="RefSeq" id="XP_010853631.1"/>
    </source>
</evidence>
<dbReference type="PANTHER" id="PTHR23348:SF37">
    <property type="entry name" value="PROTEIN AHNAK2"/>
    <property type="match status" value="1"/>
</dbReference>
<reference evidence="6" key="1">
    <citation type="submission" date="2025-08" db="UniProtKB">
        <authorList>
            <consortium name="RefSeq"/>
        </authorList>
    </citation>
    <scope>IDENTIFICATION</scope>
    <source>
        <tissue evidence="6">Blood</tissue>
    </source>
</reference>
<evidence type="ECO:0000256" key="1">
    <source>
        <dbReference type="ARBA" id="ARBA00004123"/>
    </source>
</evidence>
<dbReference type="GO" id="GO:0043484">
    <property type="term" value="P:regulation of RNA splicing"/>
    <property type="evidence" value="ECO:0007669"/>
    <property type="project" value="TreeGrafter"/>
</dbReference>
<dbReference type="GeneID" id="104999745"/>
<sequence length="806" mass="87150">MVSMAVSVPEKADPQLGCVAEAFIMHLLHASVGDNVPGTRDWAVARDDDKVAKLASEMTWSYAGPPKNCSLAGAGGRVPRSVRGPKDKGSGLGGEQTWVSSSRGRPGIRRDRLPPPRRAPTSASLWFSVGITQCPGLSHLCVHSLSWAPAPSSTVRSTQVYCKAVSVTAEPGPELIRPRPQGSSPVYEYVTEGDGFRLPEDAPRRRRSWWKRDSGDSRTLSRMSRLESTQDGTEVTLKTDVEAGASGYSVTGGGDQGIFVKQVLKDSSAAKLFSLREGDQLLSATIFFDNIKYEDALKILQYSEPYKVQFKIRRKLPAGVAEPGLKVGEEQDQDVADGCTETPTKTLQGDGDQQRLLPTPREGRGRRAQRERLSWPKFQALKGKRGPRRSHSSSEAYERGQGPDLSPTSTDTEARLPAEEQAQEEEPGSQRRRRFPSLRFRVGSGKGPSGRGDQGGAGPAELLEEAGPLEAEQEAIGVAEEAEGPKEPALPGQGPTGDGAGPAPRLRRKKTQARGPQETLAEEQTEVGTAPGETREGAAEDTQGPQLGTARLSLKGSADQGTYQNGQPEFRIRITSLKTPKFKVAREGVPEEAEGTAPVRWGSWWTQVSTDHPRATGDDEGDTESQTMTRPQETQRTKREGGGEEDAVQKQGDDSKEGEQETEETEGKTRILKFKLPSFGWSPAKEGKGEKTTQIQETDKQKQTSVTGGTIDVEEKGKDGHGRDSRFKFKMPSFGVSAPSKAVEATVDVSLPKAQAEATLPSVQADVNRAKAARQARTPTGQPVCSSIMESTWFLLCPHGPLDKVT</sequence>
<keyword evidence="5" id="KW-1185">Reference proteome</keyword>
<dbReference type="GO" id="GO:0005634">
    <property type="term" value="C:nucleus"/>
    <property type="evidence" value="ECO:0007669"/>
    <property type="project" value="UniProtKB-SubCell"/>
</dbReference>
<feature type="compositionally biased region" description="Basic residues" evidence="3">
    <location>
        <begin position="382"/>
        <end position="391"/>
    </location>
</feature>
<dbReference type="SUPFAM" id="SSF50156">
    <property type="entry name" value="PDZ domain-like"/>
    <property type="match status" value="1"/>
</dbReference>
<evidence type="ECO:0000259" key="4">
    <source>
        <dbReference type="PROSITE" id="PS50106"/>
    </source>
</evidence>
<gene>
    <name evidence="6" type="primary">LOC104999745</name>
</gene>
<dbReference type="GO" id="GO:0043034">
    <property type="term" value="C:costamere"/>
    <property type="evidence" value="ECO:0007669"/>
    <property type="project" value="TreeGrafter"/>
</dbReference>
<dbReference type="Proteomes" id="UP000515208">
    <property type="component" value="Unplaced"/>
</dbReference>
<feature type="region of interest" description="Disordered" evidence="3">
    <location>
        <begin position="323"/>
        <end position="726"/>
    </location>
</feature>
<proteinExistence type="predicted"/>
<dbReference type="InterPro" id="IPR052082">
    <property type="entry name" value="Myelin_sheath_structural"/>
</dbReference>
<dbReference type="SMART" id="SM00228">
    <property type="entry name" value="PDZ"/>
    <property type="match status" value="1"/>
</dbReference>
<dbReference type="InterPro" id="IPR001478">
    <property type="entry name" value="PDZ"/>
</dbReference>
<dbReference type="FunFam" id="2.30.42.10:FF:000225">
    <property type="entry name" value="AHNAK2 isoform 1"/>
    <property type="match status" value="1"/>
</dbReference>
<name>A0A6P3IGS4_BISBB</name>
<dbReference type="Gene3D" id="2.30.42.10">
    <property type="match status" value="1"/>
</dbReference>
<feature type="compositionally biased region" description="Basic and acidic residues" evidence="3">
    <location>
        <begin position="685"/>
        <end position="702"/>
    </location>
</feature>
<evidence type="ECO:0000256" key="2">
    <source>
        <dbReference type="ARBA" id="ARBA00023242"/>
    </source>
</evidence>
<organism evidence="5 6">
    <name type="scientific">Bison bison bison</name>
    <name type="common">North American plains bison</name>
    <dbReference type="NCBI Taxonomy" id="43346"/>
    <lineage>
        <taxon>Eukaryota</taxon>
        <taxon>Metazoa</taxon>
        <taxon>Chordata</taxon>
        <taxon>Craniata</taxon>
        <taxon>Vertebrata</taxon>
        <taxon>Euteleostomi</taxon>
        <taxon>Mammalia</taxon>
        <taxon>Eutheria</taxon>
        <taxon>Laurasiatheria</taxon>
        <taxon>Artiodactyla</taxon>
        <taxon>Ruminantia</taxon>
        <taxon>Pecora</taxon>
        <taxon>Bovidae</taxon>
        <taxon>Bovinae</taxon>
        <taxon>Bison</taxon>
    </lineage>
</organism>
<feature type="compositionally biased region" description="Low complexity" evidence="3">
    <location>
        <begin position="459"/>
        <end position="470"/>
    </location>
</feature>
<protein>
    <submittedName>
        <fullName evidence="6">Protein AHNAK2-like</fullName>
    </submittedName>
</protein>
<feature type="region of interest" description="Disordered" evidence="3">
    <location>
        <begin position="73"/>
        <end position="119"/>
    </location>
</feature>
<dbReference type="OrthoDB" id="447516at2759"/>
<evidence type="ECO:0000313" key="5">
    <source>
        <dbReference type="Proteomes" id="UP000515208"/>
    </source>
</evidence>
<dbReference type="RefSeq" id="XP_010853631.1">
    <property type="nucleotide sequence ID" value="XM_010855329.1"/>
</dbReference>
<dbReference type="PROSITE" id="PS50106">
    <property type="entry name" value="PDZ"/>
    <property type="match status" value="1"/>
</dbReference>
<keyword evidence="2" id="KW-0539">Nucleus</keyword>
<dbReference type="Pfam" id="PF00595">
    <property type="entry name" value="PDZ"/>
    <property type="match status" value="1"/>
</dbReference>
<feature type="compositionally biased region" description="Basic and acidic residues" evidence="3">
    <location>
        <begin position="713"/>
        <end position="726"/>
    </location>
</feature>
<evidence type="ECO:0000256" key="3">
    <source>
        <dbReference type="SAM" id="MobiDB-lite"/>
    </source>
</evidence>
<accession>A0A6P3IGS4</accession>
<dbReference type="PANTHER" id="PTHR23348">
    <property type="entry name" value="PERIAXIN/AHNAK"/>
    <property type="match status" value="1"/>
</dbReference>
<feature type="domain" description="PDZ" evidence="4">
    <location>
        <begin position="234"/>
        <end position="301"/>
    </location>
</feature>